<dbReference type="AlphaFoldDB" id="A0A9P6XH98"/>
<evidence type="ECO:0000313" key="2">
    <source>
        <dbReference type="Proteomes" id="UP000716291"/>
    </source>
</evidence>
<reference evidence="1" key="1">
    <citation type="journal article" date="2020" name="Microb. Genom.">
        <title>Genetic diversity of clinical and environmental Mucorales isolates obtained from an investigation of mucormycosis cases among solid organ transplant recipients.</title>
        <authorList>
            <person name="Nguyen M.H."/>
            <person name="Kaul D."/>
            <person name="Muto C."/>
            <person name="Cheng S.J."/>
            <person name="Richter R.A."/>
            <person name="Bruno V.M."/>
            <person name="Liu G."/>
            <person name="Beyhan S."/>
            <person name="Sundermann A.J."/>
            <person name="Mounaud S."/>
            <person name="Pasculle A.W."/>
            <person name="Nierman W.C."/>
            <person name="Driscoll E."/>
            <person name="Cumbie R."/>
            <person name="Clancy C.J."/>
            <person name="Dupont C.L."/>
        </authorList>
    </citation>
    <scope>NUCLEOTIDE SEQUENCE</scope>
    <source>
        <strain evidence="1">GL11</strain>
    </source>
</reference>
<dbReference type="Proteomes" id="UP000716291">
    <property type="component" value="Unassembled WGS sequence"/>
</dbReference>
<sequence length="177" mass="20009">MLRGDTISDGCKTNSLTFRLNLRIIINGKKKLDCCNGEFARRTATNESKLYYDKSKATLAAKCHLNHTITTALLLTPKIIPMITIPIIQIMDLSCHVCLSLADKSLYVVQDIYQMNYPRTRCEIKSGPIQKLIDGLSLVESMVNSIQDLQEEYCRVGSEEIKNMIMKKKKESCVAED</sequence>
<name>A0A9P6XH98_RHIOR</name>
<gene>
    <name evidence="1" type="ORF">G6F64_001963</name>
</gene>
<evidence type="ECO:0000313" key="1">
    <source>
        <dbReference type="EMBL" id="KAG1313794.1"/>
    </source>
</evidence>
<keyword evidence="2" id="KW-1185">Reference proteome</keyword>
<protein>
    <submittedName>
        <fullName evidence="1">Uncharacterized protein</fullName>
    </submittedName>
</protein>
<organism evidence="1 2">
    <name type="scientific">Rhizopus oryzae</name>
    <name type="common">Mucormycosis agent</name>
    <name type="synonym">Rhizopus arrhizus var. delemar</name>
    <dbReference type="NCBI Taxonomy" id="64495"/>
    <lineage>
        <taxon>Eukaryota</taxon>
        <taxon>Fungi</taxon>
        <taxon>Fungi incertae sedis</taxon>
        <taxon>Mucoromycota</taxon>
        <taxon>Mucoromycotina</taxon>
        <taxon>Mucoromycetes</taxon>
        <taxon>Mucorales</taxon>
        <taxon>Mucorineae</taxon>
        <taxon>Rhizopodaceae</taxon>
        <taxon>Rhizopus</taxon>
    </lineage>
</organism>
<proteinExistence type="predicted"/>
<accession>A0A9P6XH98</accession>
<dbReference type="OrthoDB" id="2252736at2759"/>
<comment type="caution">
    <text evidence="1">The sequence shown here is derived from an EMBL/GenBank/DDBJ whole genome shotgun (WGS) entry which is preliminary data.</text>
</comment>
<dbReference type="EMBL" id="JAANQT010000162">
    <property type="protein sequence ID" value="KAG1313794.1"/>
    <property type="molecule type" value="Genomic_DNA"/>
</dbReference>